<evidence type="ECO:0000256" key="8">
    <source>
        <dbReference type="ARBA" id="ARBA00039097"/>
    </source>
</evidence>
<sequence length="705" mass="76151">MSWRIRLLHAAPGRVRFQHPGVGEQTDIKRLEKALMTFEGVSFVRINPKSHSVVFMYENTSVAALRKALHVTDVDAFVQQPSPIHCAIGAHNETPSVKGLVRASTALVAERFVRNDRLKFFITGVATSPLLLPGTKTLLTQGLSSKVLEAMAVAVSLARKDYLAANSTNTMLELGEYIEESTVHKSDDLIKELAKPNIEETWIEVEKNGKKSQKLVKTASLKIGDIVIASAGETICVDGHVIYGEASINQASMTGEAQPVKKSRGDRVISGTVIEEGKVKIWAEQVGEDTATARIKEYIAHSLNEKSAIGLRASRLADKLVPITLGLAGLSYAISRDFQSVASVLQADYSCALKLATPVAFKTSIAQAGKDGVLIKGAKPIEALAQVDTFVFDKTGTLTYGELEVVHIESFDEAWSEDAILNLTASAEEHYFHPVAEAIVRAAKERGFVHMHHEEVDFIIAHGVKTIVNDKEVVIGSRHFLEDDEKIPFKQYQKKIDSFLKRGNSVLYVGYDGKLLGAIGMVDTLRHNAKAALARLKTLGVKELVILTGDIQTKADVLAKELGIDRVYANMLPTQKASIIKALQGEGKKVAFVGDGINDAPALMSANVGISMQKGADIAKATADIGLLKDDIGAVCEIKELANQTMERIHNNFSATVGINSMILLGATAGVLSPIATAILHNGTTIGLLLNSIKGLKPHQKKAKI</sequence>
<dbReference type="InterPro" id="IPR051014">
    <property type="entry name" value="Cation_Transport_ATPase_IB"/>
</dbReference>
<dbReference type="Gene3D" id="2.70.150.10">
    <property type="entry name" value="Calcium-transporting ATPase, cytoplasmic transduction domain A"/>
    <property type="match status" value="1"/>
</dbReference>
<dbReference type="SFLD" id="SFLDG00002">
    <property type="entry name" value="C1.7:_P-type_atpase_like"/>
    <property type="match status" value="1"/>
</dbReference>
<evidence type="ECO:0000256" key="3">
    <source>
        <dbReference type="ARBA" id="ARBA00006024"/>
    </source>
</evidence>
<dbReference type="SFLD" id="SFLDS00003">
    <property type="entry name" value="Haloacid_Dehalogenase"/>
    <property type="match status" value="1"/>
</dbReference>
<keyword evidence="10" id="KW-1003">Cell membrane</keyword>
<dbReference type="Gene3D" id="3.40.50.1000">
    <property type="entry name" value="HAD superfamily/HAD-like"/>
    <property type="match status" value="1"/>
</dbReference>
<dbReference type="InterPro" id="IPR018303">
    <property type="entry name" value="ATPase_P-typ_P_site"/>
</dbReference>
<dbReference type="SUPFAM" id="SSF56784">
    <property type="entry name" value="HAD-like"/>
    <property type="match status" value="1"/>
</dbReference>
<dbReference type="PROSITE" id="PS01229">
    <property type="entry name" value="COF_2"/>
    <property type="match status" value="1"/>
</dbReference>
<reference evidence="13" key="2">
    <citation type="submission" date="2021-02" db="EMBL/GenBank/DDBJ databases">
        <title>Sulfurospirillum tamanensis sp. nov.</title>
        <authorList>
            <person name="Merkel A.Y."/>
        </authorList>
    </citation>
    <scope>NUCLEOTIDE SEQUENCE [LARGE SCALE GENOMIC DNA]</scope>
    <source>
        <strain evidence="13">T05b</strain>
    </source>
</reference>
<dbReference type="InterPro" id="IPR027256">
    <property type="entry name" value="P-typ_ATPase_IB"/>
</dbReference>
<dbReference type="InterPro" id="IPR023214">
    <property type="entry name" value="HAD_sf"/>
</dbReference>
<dbReference type="PROSITE" id="PS00154">
    <property type="entry name" value="ATPASE_E1_E2"/>
    <property type="match status" value="1"/>
</dbReference>
<evidence type="ECO:0000256" key="5">
    <source>
        <dbReference type="ARBA" id="ARBA00022967"/>
    </source>
</evidence>
<dbReference type="EC" id="7.2.2.12" evidence="8"/>
<dbReference type="Pfam" id="PF00702">
    <property type="entry name" value="Hydrolase"/>
    <property type="match status" value="1"/>
</dbReference>
<evidence type="ECO:0000313" key="12">
    <source>
        <dbReference type="EMBL" id="MBN2964418.1"/>
    </source>
</evidence>
<keyword evidence="13" id="KW-1185">Reference proteome</keyword>
<dbReference type="SUPFAM" id="SSF81653">
    <property type="entry name" value="Calcium ATPase, transduction domain A"/>
    <property type="match status" value="1"/>
</dbReference>
<dbReference type="Proteomes" id="UP000703590">
    <property type="component" value="Unassembled WGS sequence"/>
</dbReference>
<gene>
    <name evidence="12" type="ORF">JWV37_06470</name>
</gene>
<proteinExistence type="inferred from homology"/>
<dbReference type="PANTHER" id="PTHR48085:SF5">
    <property type="entry name" value="CADMIUM_ZINC-TRANSPORTING ATPASE HMA4-RELATED"/>
    <property type="match status" value="1"/>
</dbReference>
<keyword evidence="7" id="KW-0472">Membrane</keyword>
<dbReference type="NCBIfam" id="TIGR01494">
    <property type="entry name" value="ATPase_P-type"/>
    <property type="match status" value="1"/>
</dbReference>
<dbReference type="InterPro" id="IPR023299">
    <property type="entry name" value="ATPase_P-typ_cyto_dom_N"/>
</dbReference>
<evidence type="ECO:0000256" key="2">
    <source>
        <dbReference type="ARBA" id="ARBA00004370"/>
    </source>
</evidence>
<keyword evidence="10" id="KW-0547">Nucleotide-binding</keyword>
<feature type="domain" description="P-type ATPase A" evidence="11">
    <location>
        <begin position="211"/>
        <end position="297"/>
    </location>
</feature>
<dbReference type="InterPro" id="IPR044492">
    <property type="entry name" value="P_typ_ATPase_HD_dom"/>
</dbReference>
<dbReference type="Pfam" id="PF00122">
    <property type="entry name" value="E1-E2_ATPase"/>
    <property type="match status" value="1"/>
</dbReference>
<evidence type="ECO:0000256" key="6">
    <source>
        <dbReference type="ARBA" id="ARBA00022989"/>
    </source>
</evidence>
<keyword evidence="5" id="KW-1278">Translocase</keyword>
<dbReference type="PRINTS" id="PR00119">
    <property type="entry name" value="CATATPASE"/>
</dbReference>
<comment type="subcellular location">
    <subcellularLocation>
        <location evidence="1">Cell envelope</location>
    </subcellularLocation>
    <subcellularLocation>
        <location evidence="10">Cell membrane</location>
    </subcellularLocation>
    <subcellularLocation>
        <location evidence="2">Membrane</location>
    </subcellularLocation>
</comment>
<reference evidence="12 13" key="3">
    <citation type="submission" date="2021-02" db="EMBL/GenBank/DDBJ databases">
        <authorList>
            <person name="Merkel A.Y."/>
        </authorList>
    </citation>
    <scope>NUCLEOTIDE SEQUENCE [LARGE SCALE GENOMIC DNA]</scope>
    <source>
        <strain evidence="12 13">T05b</strain>
    </source>
</reference>
<dbReference type="NCBIfam" id="TIGR01525">
    <property type="entry name" value="ATPase-IB_hvy"/>
    <property type="match status" value="1"/>
</dbReference>
<evidence type="ECO:0000259" key="11">
    <source>
        <dbReference type="Pfam" id="PF00122"/>
    </source>
</evidence>
<dbReference type="InterPro" id="IPR036412">
    <property type="entry name" value="HAD-like_sf"/>
</dbReference>
<dbReference type="InterPro" id="IPR059000">
    <property type="entry name" value="ATPase_P-type_domA"/>
</dbReference>
<evidence type="ECO:0000313" key="13">
    <source>
        <dbReference type="Proteomes" id="UP000703590"/>
    </source>
</evidence>
<dbReference type="InterPro" id="IPR001757">
    <property type="entry name" value="P_typ_ATPase"/>
</dbReference>
<evidence type="ECO:0000256" key="1">
    <source>
        <dbReference type="ARBA" id="ARBA00004196"/>
    </source>
</evidence>
<evidence type="ECO:0000256" key="7">
    <source>
        <dbReference type="ARBA" id="ARBA00023136"/>
    </source>
</evidence>
<evidence type="ECO:0000256" key="9">
    <source>
        <dbReference type="ARBA" id="ARBA00047308"/>
    </source>
</evidence>
<dbReference type="PANTHER" id="PTHR48085">
    <property type="entry name" value="CADMIUM/ZINC-TRANSPORTING ATPASE HMA2-RELATED"/>
    <property type="match status" value="1"/>
</dbReference>
<keyword evidence="6" id="KW-1133">Transmembrane helix</keyword>
<comment type="catalytic activity">
    <reaction evidence="9">
        <text>Zn(2+)(in) + ATP + H2O = Zn(2+)(out) + ADP + phosphate + H(+)</text>
        <dbReference type="Rhea" id="RHEA:20621"/>
        <dbReference type="ChEBI" id="CHEBI:15377"/>
        <dbReference type="ChEBI" id="CHEBI:15378"/>
        <dbReference type="ChEBI" id="CHEBI:29105"/>
        <dbReference type="ChEBI" id="CHEBI:30616"/>
        <dbReference type="ChEBI" id="CHEBI:43474"/>
        <dbReference type="ChEBI" id="CHEBI:456216"/>
        <dbReference type="EC" id="7.2.2.12"/>
    </reaction>
</comment>
<dbReference type="Gene3D" id="3.40.1110.10">
    <property type="entry name" value="Calcium-transporting ATPase, cytoplasmic domain N"/>
    <property type="match status" value="1"/>
</dbReference>
<comment type="caution">
    <text evidence="12">The sequence shown here is derived from an EMBL/GenBank/DDBJ whole genome shotgun (WGS) entry which is preliminary data.</text>
</comment>
<keyword evidence="10" id="KW-0479">Metal-binding</keyword>
<dbReference type="EMBL" id="JAFHKK010000011">
    <property type="protein sequence ID" value="MBN2964418.1"/>
    <property type="molecule type" value="Genomic_DNA"/>
</dbReference>
<evidence type="ECO:0000256" key="10">
    <source>
        <dbReference type="RuleBase" id="RU362081"/>
    </source>
</evidence>
<dbReference type="InterPro" id="IPR008250">
    <property type="entry name" value="ATPase_P-typ_transduc_dom_A_sf"/>
</dbReference>
<evidence type="ECO:0000256" key="4">
    <source>
        <dbReference type="ARBA" id="ARBA00022692"/>
    </source>
</evidence>
<keyword evidence="4" id="KW-0812">Transmembrane</keyword>
<keyword evidence="10" id="KW-0067">ATP-binding</keyword>
<name>A0ABS2WSR0_9BACT</name>
<accession>A0ABS2WSR0</accession>
<dbReference type="CDD" id="cd07550">
    <property type="entry name" value="P-type_ATPase_HM"/>
    <property type="match status" value="1"/>
</dbReference>
<dbReference type="RefSeq" id="WP_205458968.1">
    <property type="nucleotide sequence ID" value="NZ_JAFHKK010000011.1"/>
</dbReference>
<dbReference type="SFLD" id="SFLDF00027">
    <property type="entry name" value="p-type_atpase"/>
    <property type="match status" value="1"/>
</dbReference>
<comment type="similarity">
    <text evidence="3 10">Belongs to the cation transport ATPase (P-type) (TC 3.A.3) family. Type IB subfamily.</text>
</comment>
<reference evidence="12 13" key="1">
    <citation type="submission" date="2021-02" db="EMBL/GenBank/DDBJ databases">
        <title>Sulfurospirillum tamanensis sp. nov.</title>
        <authorList>
            <person name="Frolova A."/>
            <person name="Merkel A."/>
            <person name="Slobodkin A."/>
        </authorList>
    </citation>
    <scope>NUCLEOTIDE SEQUENCE [LARGE SCALE GENOMIC DNA]</scope>
    <source>
        <strain evidence="12 13">T05b</strain>
    </source>
</reference>
<organism evidence="12 13">
    <name type="scientific">Sulfurospirillum tamanense</name>
    <dbReference type="NCBI Taxonomy" id="2813362"/>
    <lineage>
        <taxon>Bacteria</taxon>
        <taxon>Pseudomonadati</taxon>
        <taxon>Campylobacterota</taxon>
        <taxon>Epsilonproteobacteria</taxon>
        <taxon>Campylobacterales</taxon>
        <taxon>Sulfurospirillaceae</taxon>
        <taxon>Sulfurospirillum</taxon>
    </lineage>
</organism>
<protein>
    <recommendedName>
        <fullName evidence="8">P-type Zn(2+) transporter</fullName>
        <ecNumber evidence="8">7.2.2.12</ecNumber>
    </recommendedName>
</protein>